<dbReference type="GO" id="GO:0008448">
    <property type="term" value="F:N-acetylglucosamine-6-phosphate deacetylase activity"/>
    <property type="evidence" value="ECO:0007669"/>
    <property type="project" value="UniProtKB-EC"/>
</dbReference>
<gene>
    <name evidence="10" type="primary">nagA</name>
    <name evidence="10" type="ORF">EGI31_15855</name>
</gene>
<dbReference type="InterPro" id="IPR006680">
    <property type="entry name" value="Amidohydro-rel"/>
</dbReference>
<dbReference type="Gene3D" id="2.30.40.10">
    <property type="entry name" value="Urease, subunit C, domain 1"/>
    <property type="match status" value="1"/>
</dbReference>
<dbReference type="InterPro" id="IPR003764">
    <property type="entry name" value="GlcNAc_6-P_deAcase"/>
</dbReference>
<comment type="cofactor">
    <cofactor evidence="8">
        <name>a divalent metal cation</name>
        <dbReference type="ChEBI" id="CHEBI:60240"/>
    </cofactor>
    <text evidence="8">Binds 1 divalent metal cation per subunit.</text>
</comment>
<dbReference type="PANTHER" id="PTHR11113">
    <property type="entry name" value="N-ACETYLGLUCOSAMINE-6-PHOSPHATE DEACETYLASE"/>
    <property type="match status" value="1"/>
</dbReference>
<name>A0AAE3H3F5_9BACT</name>
<evidence type="ECO:0000313" key="11">
    <source>
        <dbReference type="Proteomes" id="UP001204144"/>
    </source>
</evidence>
<sequence>MTKISCKNLYTGTEKLENHSLEIVDGKIIKIESSKNIEKYDFENLAPTLIDLHINGGEEYHFTHQPNAQTLKDIEFSAKKNGVGYVLPTLITSSVENIFEGLSAVKNYCTENPDSGVLGMHLEGPFISVKKRGAHLEKYIQIPTDDILREIIDFGGKYLKMITVAPENFTNNQLSFLIESGVKVSVGHSNATFERAQEAFGLGINLVTHLFNAMSPFNHREPGLAGAALSNESVFTPLILDDVHVAIAAARLAHKLKNGKLFLISDALFQNHKKQNFKWDEFDAFLKDGNYMNSDGNLAGATISMADAVKNATNWLHVDTSEAIRMATKTPAEVIKEEIGELIIGSRAKFCTFSNELEDLKYLEY</sequence>
<comment type="caution">
    <text evidence="10">The sequence shown here is derived from an EMBL/GenBank/DDBJ whole genome shotgun (WGS) entry which is preliminary data.</text>
</comment>
<feature type="binding site" evidence="8">
    <location>
        <position position="123"/>
    </location>
    <ligand>
        <name>Zn(2+)</name>
        <dbReference type="ChEBI" id="CHEBI:29105"/>
    </ligand>
</feature>
<accession>A0AAE3H3F5</accession>
<dbReference type="Gene3D" id="3.20.20.140">
    <property type="entry name" value="Metal-dependent hydrolases"/>
    <property type="match status" value="1"/>
</dbReference>
<dbReference type="GO" id="GO:0046872">
    <property type="term" value="F:metal ion binding"/>
    <property type="evidence" value="ECO:0007669"/>
    <property type="project" value="UniProtKB-KW"/>
</dbReference>
<feature type="binding site" evidence="7">
    <location>
        <position position="134"/>
    </location>
    <ligand>
        <name>substrate</name>
    </ligand>
</feature>
<evidence type="ECO:0000313" key="10">
    <source>
        <dbReference type="EMBL" id="MCP9764419.1"/>
    </source>
</evidence>
<evidence type="ECO:0000256" key="7">
    <source>
        <dbReference type="PIRSR" id="PIRSR038994-2"/>
    </source>
</evidence>
<feature type="binding site" evidence="8">
    <location>
        <position position="209"/>
    </location>
    <ligand>
        <name>Zn(2+)</name>
        <dbReference type="ChEBI" id="CHEBI:29105"/>
    </ligand>
</feature>
<dbReference type="SUPFAM" id="SSF51556">
    <property type="entry name" value="Metallo-dependent hydrolases"/>
    <property type="match status" value="1"/>
</dbReference>
<dbReference type="Pfam" id="PF01979">
    <property type="entry name" value="Amidohydro_1"/>
    <property type="match status" value="1"/>
</dbReference>
<dbReference type="EMBL" id="RJUF01000173">
    <property type="protein sequence ID" value="MCP9764419.1"/>
    <property type="molecule type" value="Genomic_DNA"/>
</dbReference>
<evidence type="ECO:0000259" key="9">
    <source>
        <dbReference type="Pfam" id="PF01979"/>
    </source>
</evidence>
<feature type="domain" description="Amidohydrolase-related" evidence="9">
    <location>
        <begin position="45"/>
        <end position="353"/>
    </location>
</feature>
<feature type="binding site" evidence="7">
    <location>
        <begin position="298"/>
        <end position="300"/>
    </location>
    <ligand>
        <name>substrate</name>
    </ligand>
</feature>
<organism evidence="10 11">
    <name type="scientific">Lacihabitans soyangensis</name>
    <dbReference type="NCBI Taxonomy" id="869394"/>
    <lineage>
        <taxon>Bacteria</taxon>
        <taxon>Pseudomonadati</taxon>
        <taxon>Bacteroidota</taxon>
        <taxon>Cytophagia</taxon>
        <taxon>Cytophagales</taxon>
        <taxon>Leadbetterellaceae</taxon>
        <taxon>Lacihabitans</taxon>
    </lineage>
</organism>
<keyword evidence="3 5" id="KW-0378">Hydrolase</keyword>
<protein>
    <submittedName>
        <fullName evidence="10">N-acetylglucosamine-6-phosphate deacetylase</fullName>
        <ecNumber evidence="10">3.5.1.25</ecNumber>
    </submittedName>
</protein>
<comment type="similarity">
    <text evidence="1 5">Belongs to the metallo-dependent hydrolases superfamily. NagA family.</text>
</comment>
<dbReference type="Proteomes" id="UP001204144">
    <property type="component" value="Unassembled WGS sequence"/>
</dbReference>
<evidence type="ECO:0000256" key="5">
    <source>
        <dbReference type="PIRNR" id="PIRNR038994"/>
    </source>
</evidence>
<dbReference type="PANTHER" id="PTHR11113:SF14">
    <property type="entry name" value="N-ACETYLGLUCOSAMINE-6-PHOSPHATE DEACETYLASE"/>
    <property type="match status" value="1"/>
</dbReference>
<dbReference type="RefSeq" id="WP_255038111.1">
    <property type="nucleotide sequence ID" value="NZ_RJUF01000173.1"/>
</dbReference>
<dbReference type="InterPro" id="IPR011059">
    <property type="entry name" value="Metal-dep_hydrolase_composite"/>
</dbReference>
<evidence type="ECO:0000256" key="1">
    <source>
        <dbReference type="ARBA" id="ARBA00010716"/>
    </source>
</evidence>
<feature type="binding site" evidence="7">
    <location>
        <begin position="212"/>
        <end position="213"/>
    </location>
    <ligand>
        <name>substrate</name>
    </ligand>
</feature>
<dbReference type="PIRSF" id="PIRSF038994">
    <property type="entry name" value="NagA"/>
    <property type="match status" value="1"/>
</dbReference>
<evidence type="ECO:0000256" key="3">
    <source>
        <dbReference type="ARBA" id="ARBA00022801"/>
    </source>
</evidence>
<proteinExistence type="inferred from homology"/>
<dbReference type="EC" id="3.5.1.25" evidence="10"/>
<keyword evidence="2 8" id="KW-0479">Metal-binding</keyword>
<dbReference type="AlphaFoldDB" id="A0AAE3H3F5"/>
<feature type="binding site" evidence="8">
    <location>
        <position position="188"/>
    </location>
    <ligand>
        <name>Zn(2+)</name>
        <dbReference type="ChEBI" id="CHEBI:29105"/>
    </ligand>
</feature>
<evidence type="ECO:0000256" key="4">
    <source>
        <dbReference type="ARBA" id="ARBA00023277"/>
    </source>
</evidence>
<feature type="active site" description="Proton donor/acceptor" evidence="6">
    <location>
        <position position="266"/>
    </location>
</feature>
<reference evidence="10 11" key="1">
    <citation type="submission" date="2018-11" db="EMBL/GenBank/DDBJ databases">
        <title>Novel bacteria species description.</title>
        <authorList>
            <person name="Han J.-H."/>
        </authorList>
    </citation>
    <scope>NUCLEOTIDE SEQUENCE [LARGE SCALE GENOMIC DNA]</scope>
    <source>
        <strain evidence="10 11">KCTC23259</strain>
    </source>
</reference>
<evidence type="ECO:0000256" key="2">
    <source>
        <dbReference type="ARBA" id="ARBA00022723"/>
    </source>
</evidence>
<feature type="binding site" evidence="7">
    <location>
        <position position="220"/>
    </location>
    <ligand>
        <name>substrate</name>
    </ligand>
</feature>
<dbReference type="GO" id="GO:0006046">
    <property type="term" value="P:N-acetylglucosamine catabolic process"/>
    <property type="evidence" value="ECO:0007669"/>
    <property type="project" value="TreeGrafter"/>
</dbReference>
<feature type="binding site" evidence="7">
    <location>
        <position position="244"/>
    </location>
    <ligand>
        <name>substrate</name>
    </ligand>
</feature>
<keyword evidence="4 5" id="KW-0119">Carbohydrate metabolism</keyword>
<keyword evidence="11" id="KW-1185">Reference proteome</keyword>
<dbReference type="InterPro" id="IPR032466">
    <property type="entry name" value="Metal_Hydrolase"/>
</dbReference>
<evidence type="ECO:0000256" key="6">
    <source>
        <dbReference type="PIRSR" id="PIRSR038994-1"/>
    </source>
</evidence>
<dbReference type="NCBIfam" id="TIGR00221">
    <property type="entry name" value="nagA"/>
    <property type="match status" value="1"/>
</dbReference>
<evidence type="ECO:0000256" key="8">
    <source>
        <dbReference type="PIRSR" id="PIRSR038994-3"/>
    </source>
</evidence>